<accession>A0A6J5N1T9</accession>
<name>A0A6J5N1T9_9CAUD</name>
<dbReference type="EMBL" id="LR796572">
    <property type="protein sequence ID" value="CAB4151240.1"/>
    <property type="molecule type" value="Genomic_DNA"/>
</dbReference>
<sequence length="100" mass="11613">MTDYTSKGFAGSDPEWRAYMLAELYSYCKKYHRVNANNMTSIAKVSKLQTHDFRAIAGLMKTGESRGWIERTGDFTETSYSHGQRIIIYRSLLYKTKKQL</sequence>
<organism evidence="1">
    <name type="scientific">uncultured Caudovirales phage</name>
    <dbReference type="NCBI Taxonomy" id="2100421"/>
    <lineage>
        <taxon>Viruses</taxon>
        <taxon>Duplodnaviria</taxon>
        <taxon>Heunggongvirae</taxon>
        <taxon>Uroviricota</taxon>
        <taxon>Caudoviricetes</taxon>
        <taxon>Peduoviridae</taxon>
        <taxon>Maltschvirus</taxon>
        <taxon>Maltschvirus maltsch</taxon>
    </lineage>
</organism>
<proteinExistence type="predicted"/>
<protein>
    <submittedName>
        <fullName evidence="1">Uncharacterized protein</fullName>
    </submittedName>
</protein>
<evidence type="ECO:0000313" key="1">
    <source>
        <dbReference type="EMBL" id="CAB4151240.1"/>
    </source>
</evidence>
<gene>
    <name evidence="1" type="ORF">UFOVP594_6</name>
</gene>
<reference evidence="1" key="1">
    <citation type="submission" date="2020-04" db="EMBL/GenBank/DDBJ databases">
        <authorList>
            <person name="Chiriac C."/>
            <person name="Salcher M."/>
            <person name="Ghai R."/>
            <person name="Kavagutti S V."/>
        </authorList>
    </citation>
    <scope>NUCLEOTIDE SEQUENCE</scope>
</reference>